<evidence type="ECO:0000256" key="5">
    <source>
        <dbReference type="ARBA" id="ARBA00022989"/>
    </source>
</evidence>
<keyword evidence="3" id="KW-1003">Cell membrane</keyword>
<protein>
    <submittedName>
        <fullName evidence="8">Amino acid permease</fullName>
    </submittedName>
</protein>
<keyword evidence="4 7" id="KW-0812">Transmembrane</keyword>
<organism evidence="8 9">
    <name type="scientific">Clostridium perfringens</name>
    <dbReference type="NCBI Taxonomy" id="1502"/>
    <lineage>
        <taxon>Bacteria</taxon>
        <taxon>Bacillati</taxon>
        <taxon>Bacillota</taxon>
        <taxon>Clostridia</taxon>
        <taxon>Eubacteriales</taxon>
        <taxon>Clostridiaceae</taxon>
        <taxon>Clostridium</taxon>
    </lineage>
</organism>
<dbReference type="GO" id="GO:0022857">
    <property type="term" value="F:transmembrane transporter activity"/>
    <property type="evidence" value="ECO:0007669"/>
    <property type="project" value="InterPro"/>
</dbReference>
<dbReference type="Gene3D" id="1.20.1740.10">
    <property type="entry name" value="Amino acid/polyamine transporter I"/>
    <property type="match status" value="1"/>
</dbReference>
<keyword evidence="5 7" id="KW-1133">Transmembrane helix</keyword>
<evidence type="ECO:0000313" key="8">
    <source>
        <dbReference type="EMBL" id="SQC85016.1"/>
    </source>
</evidence>
<dbReference type="EMBL" id="UAWO01000004">
    <property type="protein sequence ID" value="SQC85016.1"/>
    <property type="molecule type" value="Genomic_DNA"/>
</dbReference>
<evidence type="ECO:0000256" key="4">
    <source>
        <dbReference type="ARBA" id="ARBA00022692"/>
    </source>
</evidence>
<evidence type="ECO:0000313" key="9">
    <source>
        <dbReference type="Proteomes" id="UP000250234"/>
    </source>
</evidence>
<evidence type="ECO:0000256" key="2">
    <source>
        <dbReference type="ARBA" id="ARBA00022448"/>
    </source>
</evidence>
<gene>
    <name evidence="8" type="primary">yjeM_3</name>
    <name evidence="8" type="ORF">NCTC8081_02851</name>
</gene>
<dbReference type="Proteomes" id="UP000250234">
    <property type="component" value="Unassembled WGS sequence"/>
</dbReference>
<keyword evidence="2" id="KW-0813">Transport</keyword>
<keyword evidence="6 7" id="KW-0472">Membrane</keyword>
<comment type="subcellular location">
    <subcellularLocation>
        <location evidence="1">Cell membrane</location>
        <topology evidence="1">Multi-pass membrane protein</topology>
    </subcellularLocation>
</comment>
<sequence length="96" mass="10877">MSSEHKSKLSLTALVLMIFTSVYGFANMPKAFYLMGYSAIPWYIISALAFSIPYAFMMAEYGAAFRKEKGGIYSWMAKSVGPKYAFIVTFMWYSSI</sequence>
<evidence type="ECO:0000256" key="6">
    <source>
        <dbReference type="ARBA" id="ARBA00023136"/>
    </source>
</evidence>
<evidence type="ECO:0000256" key="1">
    <source>
        <dbReference type="ARBA" id="ARBA00004651"/>
    </source>
</evidence>
<feature type="transmembrane region" description="Helical" evidence="7">
    <location>
        <begin position="40"/>
        <end position="59"/>
    </location>
</feature>
<dbReference type="InterPro" id="IPR002293">
    <property type="entry name" value="AA/rel_permease1"/>
</dbReference>
<evidence type="ECO:0000256" key="3">
    <source>
        <dbReference type="ARBA" id="ARBA00022475"/>
    </source>
</evidence>
<reference evidence="8 9" key="1">
    <citation type="submission" date="2018-06" db="EMBL/GenBank/DDBJ databases">
        <authorList>
            <consortium name="Pathogen Informatics"/>
            <person name="Doyle S."/>
        </authorList>
    </citation>
    <scope>NUCLEOTIDE SEQUENCE [LARGE SCALE GENOMIC DNA]</scope>
    <source>
        <strain evidence="8 9">NCTC8081</strain>
    </source>
</reference>
<dbReference type="GO" id="GO:0005886">
    <property type="term" value="C:plasma membrane"/>
    <property type="evidence" value="ECO:0007669"/>
    <property type="project" value="UniProtKB-SubCell"/>
</dbReference>
<dbReference type="InterPro" id="IPR050367">
    <property type="entry name" value="APC_superfamily"/>
</dbReference>
<name>A0A2X3IDM2_CLOPF</name>
<dbReference type="Pfam" id="PF13520">
    <property type="entry name" value="AA_permease_2"/>
    <property type="match status" value="1"/>
</dbReference>
<accession>A0A2X3IDM2</accession>
<dbReference type="PANTHER" id="PTHR42770">
    <property type="entry name" value="AMINO ACID TRANSPORTER-RELATED"/>
    <property type="match status" value="1"/>
</dbReference>
<evidence type="ECO:0000256" key="7">
    <source>
        <dbReference type="SAM" id="Phobius"/>
    </source>
</evidence>
<dbReference type="AlphaFoldDB" id="A0A2X3IDM2"/>
<proteinExistence type="predicted"/>
<dbReference type="PANTHER" id="PTHR42770:SF15">
    <property type="entry name" value="GLUTAMATE_GAMMA-AMINOBUTYRATE ANTIPORTER-RELATED"/>
    <property type="match status" value="1"/>
</dbReference>